<name>A0AAN9AC93_HALRR</name>
<protein>
    <submittedName>
        <fullName evidence="1">Uncharacterized protein</fullName>
    </submittedName>
</protein>
<keyword evidence="2" id="KW-1185">Reference proteome</keyword>
<reference evidence="1 2" key="1">
    <citation type="submission" date="2023-11" db="EMBL/GenBank/DDBJ databases">
        <title>Halocaridina rubra genome assembly.</title>
        <authorList>
            <person name="Smith C."/>
        </authorList>
    </citation>
    <scope>NUCLEOTIDE SEQUENCE [LARGE SCALE GENOMIC DNA]</scope>
    <source>
        <strain evidence="1">EP-1</strain>
        <tissue evidence="1">Whole</tissue>
    </source>
</reference>
<evidence type="ECO:0000313" key="1">
    <source>
        <dbReference type="EMBL" id="KAK7078907.1"/>
    </source>
</evidence>
<feature type="non-terminal residue" evidence="1">
    <location>
        <position position="75"/>
    </location>
</feature>
<dbReference type="AlphaFoldDB" id="A0AAN9AC93"/>
<comment type="caution">
    <text evidence="1">The sequence shown here is derived from an EMBL/GenBank/DDBJ whole genome shotgun (WGS) entry which is preliminary data.</text>
</comment>
<evidence type="ECO:0000313" key="2">
    <source>
        <dbReference type="Proteomes" id="UP001381693"/>
    </source>
</evidence>
<sequence>MGDHRLTPEAVNIKRNRSFCECLIHEVTYLCSNSLRGVDLPGDIVDQSKVKGEQFVYSSLVTDESTDVTATDQLL</sequence>
<dbReference type="EMBL" id="JAXCGZ010007629">
    <property type="protein sequence ID" value="KAK7078907.1"/>
    <property type="molecule type" value="Genomic_DNA"/>
</dbReference>
<organism evidence="1 2">
    <name type="scientific">Halocaridina rubra</name>
    <name type="common">Hawaiian red shrimp</name>
    <dbReference type="NCBI Taxonomy" id="373956"/>
    <lineage>
        <taxon>Eukaryota</taxon>
        <taxon>Metazoa</taxon>
        <taxon>Ecdysozoa</taxon>
        <taxon>Arthropoda</taxon>
        <taxon>Crustacea</taxon>
        <taxon>Multicrustacea</taxon>
        <taxon>Malacostraca</taxon>
        <taxon>Eumalacostraca</taxon>
        <taxon>Eucarida</taxon>
        <taxon>Decapoda</taxon>
        <taxon>Pleocyemata</taxon>
        <taxon>Caridea</taxon>
        <taxon>Atyoidea</taxon>
        <taxon>Atyidae</taxon>
        <taxon>Halocaridina</taxon>
    </lineage>
</organism>
<dbReference type="Proteomes" id="UP001381693">
    <property type="component" value="Unassembled WGS sequence"/>
</dbReference>
<accession>A0AAN9AC93</accession>
<gene>
    <name evidence="1" type="ORF">SK128_014970</name>
</gene>
<proteinExistence type="predicted"/>